<feature type="domain" description="Helicase ATP-binding" evidence="10">
    <location>
        <begin position="1"/>
        <end position="83"/>
    </location>
</feature>
<dbReference type="Gene3D" id="3.40.50.10810">
    <property type="entry name" value="Tandem AAA-ATPase domain"/>
    <property type="match status" value="1"/>
</dbReference>
<keyword evidence="2" id="KW-0547">Nucleotide-binding</keyword>
<dbReference type="InterPro" id="IPR014001">
    <property type="entry name" value="Helicase_ATP-bd"/>
</dbReference>
<dbReference type="PROSITE" id="PS51192">
    <property type="entry name" value="HELICASE_ATP_BIND_1"/>
    <property type="match status" value="1"/>
</dbReference>
<keyword evidence="4" id="KW-0378">Hydrolase</keyword>
<dbReference type="Pfam" id="PF00097">
    <property type="entry name" value="zf-C3HC4"/>
    <property type="match status" value="1"/>
</dbReference>
<evidence type="ECO:0000313" key="13">
    <source>
        <dbReference type="RefSeq" id="XP_013422183.1"/>
    </source>
</evidence>
<evidence type="ECO:0000256" key="6">
    <source>
        <dbReference type="ARBA" id="ARBA00022833"/>
    </source>
</evidence>
<dbReference type="GO" id="GO:0016787">
    <property type="term" value="F:hydrolase activity"/>
    <property type="evidence" value="ECO:0007669"/>
    <property type="project" value="UniProtKB-KW"/>
</dbReference>
<dbReference type="SUPFAM" id="SSF52540">
    <property type="entry name" value="P-loop containing nucleoside triphosphate hydrolases"/>
    <property type="match status" value="2"/>
</dbReference>
<gene>
    <name evidence="13" type="primary">LOC106182080</name>
</gene>
<keyword evidence="1" id="KW-0479">Metal-binding</keyword>
<organism evidence="12 13">
    <name type="scientific">Lingula anatina</name>
    <name type="common">Brachiopod</name>
    <name type="synonym">Lingula unguis</name>
    <dbReference type="NCBI Taxonomy" id="7574"/>
    <lineage>
        <taxon>Eukaryota</taxon>
        <taxon>Metazoa</taxon>
        <taxon>Spiralia</taxon>
        <taxon>Lophotrochozoa</taxon>
        <taxon>Brachiopoda</taxon>
        <taxon>Linguliformea</taxon>
        <taxon>Lingulata</taxon>
        <taxon>Lingulida</taxon>
        <taxon>Linguloidea</taxon>
        <taxon>Lingulidae</taxon>
        <taxon>Lingula</taxon>
    </lineage>
</organism>
<dbReference type="GO" id="GO:0005524">
    <property type="term" value="F:ATP binding"/>
    <property type="evidence" value="ECO:0007669"/>
    <property type="project" value="UniProtKB-KW"/>
</dbReference>
<evidence type="ECO:0000256" key="4">
    <source>
        <dbReference type="ARBA" id="ARBA00022801"/>
    </source>
</evidence>
<dbReference type="GO" id="GO:0005634">
    <property type="term" value="C:nucleus"/>
    <property type="evidence" value="ECO:0007669"/>
    <property type="project" value="TreeGrafter"/>
</dbReference>
<dbReference type="InterPro" id="IPR000330">
    <property type="entry name" value="SNF2_N"/>
</dbReference>
<dbReference type="SUPFAM" id="SSF57850">
    <property type="entry name" value="RING/U-box"/>
    <property type="match status" value="1"/>
</dbReference>
<dbReference type="InterPro" id="IPR050628">
    <property type="entry name" value="SNF2_RAD54_helicase_TF"/>
</dbReference>
<dbReference type="Gene3D" id="3.40.50.300">
    <property type="entry name" value="P-loop containing nucleotide triphosphate hydrolases"/>
    <property type="match status" value="1"/>
</dbReference>
<dbReference type="InterPro" id="IPR027417">
    <property type="entry name" value="P-loop_NTPase"/>
</dbReference>
<dbReference type="PANTHER" id="PTHR45626">
    <property type="entry name" value="TRANSCRIPTION TERMINATION FACTOR 2-RELATED"/>
    <property type="match status" value="1"/>
</dbReference>
<feature type="domain" description="RING-type" evidence="9">
    <location>
        <begin position="244"/>
        <end position="285"/>
    </location>
</feature>
<dbReference type="Proteomes" id="UP000085678">
    <property type="component" value="Unplaced"/>
</dbReference>
<dbReference type="CDD" id="cd18793">
    <property type="entry name" value="SF2_C_SNF"/>
    <property type="match status" value="1"/>
</dbReference>
<dbReference type="InterPro" id="IPR001841">
    <property type="entry name" value="Znf_RING"/>
</dbReference>
<dbReference type="Pfam" id="PF00176">
    <property type="entry name" value="SNF2-rel_dom"/>
    <property type="match status" value="1"/>
</dbReference>
<dbReference type="GO" id="GO:0008270">
    <property type="term" value="F:zinc ion binding"/>
    <property type="evidence" value="ECO:0007669"/>
    <property type="project" value="UniProtKB-KW"/>
</dbReference>
<keyword evidence="7" id="KW-0067">ATP-binding</keyword>
<reference evidence="13" key="1">
    <citation type="submission" date="2025-08" db="UniProtKB">
        <authorList>
            <consortium name="RefSeq"/>
        </authorList>
    </citation>
    <scope>IDENTIFICATION</scope>
    <source>
        <tissue evidence="13">Gonads</tissue>
    </source>
</reference>
<dbReference type="KEGG" id="lak:106182080"/>
<dbReference type="GO" id="GO:0006281">
    <property type="term" value="P:DNA repair"/>
    <property type="evidence" value="ECO:0007669"/>
    <property type="project" value="TreeGrafter"/>
</dbReference>
<dbReference type="InterPro" id="IPR018957">
    <property type="entry name" value="Znf_C3HC4_RING-type"/>
</dbReference>
<keyword evidence="3 8" id="KW-0863">Zinc-finger</keyword>
<evidence type="ECO:0000256" key="3">
    <source>
        <dbReference type="ARBA" id="ARBA00022771"/>
    </source>
</evidence>
<keyword evidence="5" id="KW-0347">Helicase</keyword>
<dbReference type="GeneID" id="106182080"/>
<dbReference type="PROSITE" id="PS51194">
    <property type="entry name" value="HELICASE_CTER"/>
    <property type="match status" value="1"/>
</dbReference>
<dbReference type="PROSITE" id="PS00518">
    <property type="entry name" value="ZF_RING_1"/>
    <property type="match status" value="1"/>
</dbReference>
<dbReference type="InterPro" id="IPR013083">
    <property type="entry name" value="Znf_RING/FYVE/PHD"/>
</dbReference>
<evidence type="ECO:0000259" key="10">
    <source>
        <dbReference type="PROSITE" id="PS51192"/>
    </source>
</evidence>
<dbReference type="CDD" id="cd16509">
    <property type="entry name" value="RING-HC_HLTF"/>
    <property type="match status" value="1"/>
</dbReference>
<dbReference type="PANTHER" id="PTHR45626:SF17">
    <property type="entry name" value="HELICASE-LIKE TRANSCRIPTION FACTOR"/>
    <property type="match status" value="1"/>
</dbReference>
<evidence type="ECO:0000256" key="2">
    <source>
        <dbReference type="ARBA" id="ARBA00022741"/>
    </source>
</evidence>
<dbReference type="SMART" id="SM00184">
    <property type="entry name" value="RING"/>
    <property type="match status" value="1"/>
</dbReference>
<dbReference type="AlphaFoldDB" id="A0A1S3KHS6"/>
<feature type="domain" description="Helicase C-terminal" evidence="11">
    <location>
        <begin position="316"/>
        <end position="480"/>
    </location>
</feature>
<keyword evidence="12" id="KW-1185">Reference proteome</keyword>
<dbReference type="STRING" id="7574.A0A1S3KHS6"/>
<dbReference type="Gene3D" id="3.30.40.10">
    <property type="entry name" value="Zinc/RING finger domain, C3HC4 (zinc finger)"/>
    <property type="match status" value="1"/>
</dbReference>
<dbReference type="SMART" id="SM00490">
    <property type="entry name" value="HELICc"/>
    <property type="match status" value="1"/>
</dbReference>
<evidence type="ECO:0000259" key="9">
    <source>
        <dbReference type="PROSITE" id="PS50089"/>
    </source>
</evidence>
<dbReference type="Pfam" id="PF00271">
    <property type="entry name" value="Helicase_C"/>
    <property type="match status" value="1"/>
</dbReference>
<dbReference type="OrthoDB" id="276744at2759"/>
<dbReference type="PROSITE" id="PS50089">
    <property type="entry name" value="ZF_RING_2"/>
    <property type="match status" value="1"/>
</dbReference>
<dbReference type="InterPro" id="IPR049730">
    <property type="entry name" value="SNF2/RAD54-like_C"/>
</dbReference>
<evidence type="ECO:0000313" key="12">
    <source>
        <dbReference type="Proteomes" id="UP000085678"/>
    </source>
</evidence>
<evidence type="ECO:0000259" key="11">
    <source>
        <dbReference type="PROSITE" id="PS51194"/>
    </source>
</evidence>
<evidence type="ECO:0000256" key="5">
    <source>
        <dbReference type="ARBA" id="ARBA00022806"/>
    </source>
</evidence>
<dbReference type="InterPro" id="IPR038718">
    <property type="entry name" value="SNF2-like_sf"/>
</dbReference>
<dbReference type="InterPro" id="IPR017907">
    <property type="entry name" value="Znf_RING_CS"/>
</dbReference>
<name>A0A1S3KHS6_LINAN</name>
<dbReference type="InParanoid" id="A0A1S3KHS6"/>
<dbReference type="GO" id="GO:0004386">
    <property type="term" value="F:helicase activity"/>
    <property type="evidence" value="ECO:0007669"/>
    <property type="project" value="UniProtKB-KW"/>
</dbReference>
<protein>
    <submittedName>
        <fullName evidence="13">Helicase-like transcription factor</fullName>
    </submittedName>
</protein>
<evidence type="ECO:0000256" key="8">
    <source>
        <dbReference type="PROSITE-ProRule" id="PRU00175"/>
    </source>
</evidence>
<evidence type="ECO:0000256" key="1">
    <source>
        <dbReference type="ARBA" id="ARBA00022723"/>
    </source>
</evidence>
<evidence type="ECO:0000256" key="7">
    <source>
        <dbReference type="ARBA" id="ARBA00022840"/>
    </source>
</evidence>
<accession>A0A1S3KHS6</accession>
<dbReference type="InterPro" id="IPR001650">
    <property type="entry name" value="Helicase_C-like"/>
</dbReference>
<sequence length="489" mass="55377">MHVIMRICTYQTVTTDSKGKNILGKVKWLRVVLDEGHTIRNPNTQMTKAVLGLQTQRKWVLTGTPIQNSLRDLWTLVLFLKIDPFTARDIWQRAIERPLSGGSEYALKRVQHLMGHIALRRMKTQVVGGKPLVQLPARNVYLETLQLSEDERRTYDTMAQEGKLIISRYFRQGTLLHHYGEVLAILMRLRQLCCHPFLIANAAKLAVQSQELSGQMDSSLPAELREKLVQSLLQVLNSGSDEECSICLDPLNTPVITRCVHVFCKPCIERVIQTEGEGANCPLCRGKLERNELIPVPENTEEEEFTIEGPWQSSAKVDALMKALIQQRKDDPTIKSIVVSQFTSFLTVLETPLKAAGFKFARLDGTMTAAKRTQAIEQFSDLDPRAPTIFLLSLKAGGMGLNLTAASRVFLMDPAWNQASEEQCFDRCHRLGQTKDVVITKYVVKDSVEERMLELQEKKRKLMQGAFGKKQTAEQRRETRIADIKTLFS</sequence>
<dbReference type="GO" id="GO:0008094">
    <property type="term" value="F:ATP-dependent activity, acting on DNA"/>
    <property type="evidence" value="ECO:0007669"/>
    <property type="project" value="TreeGrafter"/>
</dbReference>
<proteinExistence type="predicted"/>
<keyword evidence="6" id="KW-0862">Zinc</keyword>
<dbReference type="RefSeq" id="XP_013422183.1">
    <property type="nucleotide sequence ID" value="XM_013566729.1"/>
</dbReference>